<reference evidence="1" key="2">
    <citation type="journal article" date="2015" name="Data Brief">
        <title>Shoot transcriptome of the giant reed, Arundo donax.</title>
        <authorList>
            <person name="Barrero R.A."/>
            <person name="Guerrero F.D."/>
            <person name="Moolhuijzen P."/>
            <person name="Goolsby J.A."/>
            <person name="Tidwell J."/>
            <person name="Bellgard S.E."/>
            <person name="Bellgard M.I."/>
        </authorList>
    </citation>
    <scope>NUCLEOTIDE SEQUENCE</scope>
    <source>
        <tissue evidence="1">Shoot tissue taken approximately 20 cm above the soil surface</tissue>
    </source>
</reference>
<sequence length="52" mass="6200">MLRLLRLCFCWIRLSMVLHPFFHLKWLNGKGLLSTALMTQFLVHRTFMPSHG</sequence>
<organism evidence="1">
    <name type="scientific">Arundo donax</name>
    <name type="common">Giant reed</name>
    <name type="synonym">Donax arundinaceus</name>
    <dbReference type="NCBI Taxonomy" id="35708"/>
    <lineage>
        <taxon>Eukaryota</taxon>
        <taxon>Viridiplantae</taxon>
        <taxon>Streptophyta</taxon>
        <taxon>Embryophyta</taxon>
        <taxon>Tracheophyta</taxon>
        <taxon>Spermatophyta</taxon>
        <taxon>Magnoliopsida</taxon>
        <taxon>Liliopsida</taxon>
        <taxon>Poales</taxon>
        <taxon>Poaceae</taxon>
        <taxon>PACMAD clade</taxon>
        <taxon>Arundinoideae</taxon>
        <taxon>Arundineae</taxon>
        <taxon>Arundo</taxon>
    </lineage>
</organism>
<proteinExistence type="predicted"/>
<evidence type="ECO:0000313" key="1">
    <source>
        <dbReference type="EMBL" id="JAE01853.1"/>
    </source>
</evidence>
<name>A0A0A9F0N0_ARUDO</name>
<accession>A0A0A9F0N0</accession>
<protein>
    <submittedName>
        <fullName evidence="1">Uncharacterized protein</fullName>
    </submittedName>
</protein>
<dbReference type="AlphaFoldDB" id="A0A0A9F0N0"/>
<reference evidence="1" key="1">
    <citation type="submission" date="2014-09" db="EMBL/GenBank/DDBJ databases">
        <authorList>
            <person name="Magalhaes I.L.F."/>
            <person name="Oliveira U."/>
            <person name="Santos F.R."/>
            <person name="Vidigal T.H.D.A."/>
            <person name="Brescovit A.D."/>
            <person name="Santos A.J."/>
        </authorList>
    </citation>
    <scope>NUCLEOTIDE SEQUENCE</scope>
    <source>
        <tissue evidence="1">Shoot tissue taken approximately 20 cm above the soil surface</tissue>
    </source>
</reference>
<dbReference type="EMBL" id="GBRH01196043">
    <property type="protein sequence ID" value="JAE01853.1"/>
    <property type="molecule type" value="Transcribed_RNA"/>
</dbReference>